<organism evidence="1 2">
    <name type="scientific">Popillia japonica</name>
    <name type="common">Japanese beetle</name>
    <dbReference type="NCBI Taxonomy" id="7064"/>
    <lineage>
        <taxon>Eukaryota</taxon>
        <taxon>Metazoa</taxon>
        <taxon>Ecdysozoa</taxon>
        <taxon>Arthropoda</taxon>
        <taxon>Hexapoda</taxon>
        <taxon>Insecta</taxon>
        <taxon>Pterygota</taxon>
        <taxon>Neoptera</taxon>
        <taxon>Endopterygota</taxon>
        <taxon>Coleoptera</taxon>
        <taxon>Polyphaga</taxon>
        <taxon>Scarabaeiformia</taxon>
        <taxon>Scarabaeidae</taxon>
        <taxon>Rutelinae</taxon>
        <taxon>Popillia</taxon>
    </lineage>
</organism>
<proteinExistence type="predicted"/>
<evidence type="ECO:0000313" key="2">
    <source>
        <dbReference type="Proteomes" id="UP001458880"/>
    </source>
</evidence>
<protein>
    <submittedName>
        <fullName evidence="1">Uncharacterized protein</fullName>
    </submittedName>
</protein>
<comment type="caution">
    <text evidence="1">The sequence shown here is derived from an EMBL/GenBank/DDBJ whole genome shotgun (WGS) entry which is preliminary data.</text>
</comment>
<dbReference type="AlphaFoldDB" id="A0AAW1L4H5"/>
<dbReference type="Proteomes" id="UP001458880">
    <property type="component" value="Unassembled WGS sequence"/>
</dbReference>
<dbReference type="EMBL" id="JASPKY010000160">
    <property type="protein sequence ID" value="KAK9729492.1"/>
    <property type="molecule type" value="Genomic_DNA"/>
</dbReference>
<sequence>MQWVISTKRDFIVKQIKENGHGQREMVEKLKSDYEEILLVKDITIKRRNSIDNCAKYKHLSQGKFNNFPEKLYKSLGEIERSPKDVDVKFAIQGLTEETQLCQDILRIAEEEITFRPKFLQIEVEASETNDCNILNNFDQNFFKLKLKQVKQTIVTS</sequence>
<keyword evidence="2" id="KW-1185">Reference proteome</keyword>
<reference evidence="1 2" key="1">
    <citation type="journal article" date="2024" name="BMC Genomics">
        <title>De novo assembly and annotation of Popillia japonica's genome with initial clues to its potential as an invasive pest.</title>
        <authorList>
            <person name="Cucini C."/>
            <person name="Boschi S."/>
            <person name="Funari R."/>
            <person name="Cardaioli E."/>
            <person name="Iannotti N."/>
            <person name="Marturano G."/>
            <person name="Paoli F."/>
            <person name="Bruttini M."/>
            <person name="Carapelli A."/>
            <person name="Frati F."/>
            <person name="Nardi F."/>
        </authorList>
    </citation>
    <scope>NUCLEOTIDE SEQUENCE [LARGE SCALE GENOMIC DNA]</scope>
    <source>
        <strain evidence="1">DMR45628</strain>
    </source>
</reference>
<evidence type="ECO:0000313" key="1">
    <source>
        <dbReference type="EMBL" id="KAK9729492.1"/>
    </source>
</evidence>
<name>A0AAW1L4H5_POPJA</name>
<gene>
    <name evidence="1" type="ORF">QE152_g15897</name>
</gene>
<accession>A0AAW1L4H5</accession>